<dbReference type="EMBL" id="LAZR01004581">
    <property type="protein sequence ID" value="KKN07335.1"/>
    <property type="molecule type" value="Genomic_DNA"/>
</dbReference>
<name>A0A0F9MJ45_9ZZZZ</name>
<dbReference type="AlphaFoldDB" id="A0A0F9MJ45"/>
<sequence>MKKKSIITKFLMAQLLFWSVFSLILNTIPVSSQTVTRTSGSFSLKSSAVSFSNATVISDGFNGVYWNDDDSWNPAVAVDSSNIVHALWYGSTDGPWGTDLEIIYANYAITTGWSNVTIISDGFGGVYWNDGASTHPAVAVDSNNTVHVVWEDFTDGPWGTGIDSEIMYAKFTTATGWSNATVISDGYSGVYWNDAGSYKPAVAVDSSNIVHVVWHDYTDGPWGTDIEIMYASYTIATGWSNATVISDGFGGVYWNVDHSAVPAVAIDSNNAVHVVWEDYTDGPWGTDIEIMYVKHTTATGWSNATVISDGFGGVYWNDYSSINAAIAINSTNGIHVVWDDETNGAWGIDREIMYAVYTTGWSNATLLSDGQNSIYWNDDDSSNPEIVVDGNNVIHVVWEDQTDDGWGTDSEIMYTEFTTTMGWSLPLVISDGYGGDYWNDGASAAPNIATGTIAVHVVWFDYTNGPWGTDVEIMHTSIVGEINGNYIIRIERSRNLVLNFPINYPCNFIFRIKNLKFYRTFYLNYFFVT</sequence>
<organism evidence="1">
    <name type="scientific">marine sediment metagenome</name>
    <dbReference type="NCBI Taxonomy" id="412755"/>
    <lineage>
        <taxon>unclassified sequences</taxon>
        <taxon>metagenomes</taxon>
        <taxon>ecological metagenomes</taxon>
    </lineage>
</organism>
<protein>
    <submittedName>
        <fullName evidence="1">Uncharacterized protein</fullName>
    </submittedName>
</protein>
<gene>
    <name evidence="1" type="ORF">LCGC14_1068180</name>
</gene>
<comment type="caution">
    <text evidence="1">The sequence shown here is derived from an EMBL/GenBank/DDBJ whole genome shotgun (WGS) entry which is preliminary data.</text>
</comment>
<accession>A0A0F9MJ45</accession>
<evidence type="ECO:0000313" key="1">
    <source>
        <dbReference type="EMBL" id="KKN07335.1"/>
    </source>
</evidence>
<proteinExistence type="predicted"/>
<reference evidence="1" key="1">
    <citation type="journal article" date="2015" name="Nature">
        <title>Complex archaea that bridge the gap between prokaryotes and eukaryotes.</title>
        <authorList>
            <person name="Spang A."/>
            <person name="Saw J.H."/>
            <person name="Jorgensen S.L."/>
            <person name="Zaremba-Niedzwiedzka K."/>
            <person name="Martijn J."/>
            <person name="Lind A.E."/>
            <person name="van Eijk R."/>
            <person name="Schleper C."/>
            <person name="Guy L."/>
            <person name="Ettema T.J."/>
        </authorList>
    </citation>
    <scope>NUCLEOTIDE SEQUENCE</scope>
</reference>